<dbReference type="PANTHER" id="PTHR36195">
    <property type="entry name" value="DOMAIN PROTEIN, PUTATIVE (AFU_ORTHOLOGUE AFUA_5G01990)-RELATED-RELATED"/>
    <property type="match status" value="1"/>
</dbReference>
<dbReference type="AlphaFoldDB" id="A0A162I996"/>
<feature type="compositionally biased region" description="Low complexity" evidence="1">
    <location>
        <begin position="61"/>
        <end position="74"/>
    </location>
</feature>
<proteinExistence type="predicted"/>
<organism evidence="2 3">
    <name type="scientific">Ascosphaera apis ARSEF 7405</name>
    <dbReference type="NCBI Taxonomy" id="392613"/>
    <lineage>
        <taxon>Eukaryota</taxon>
        <taxon>Fungi</taxon>
        <taxon>Dikarya</taxon>
        <taxon>Ascomycota</taxon>
        <taxon>Pezizomycotina</taxon>
        <taxon>Eurotiomycetes</taxon>
        <taxon>Eurotiomycetidae</taxon>
        <taxon>Onygenales</taxon>
        <taxon>Ascosphaeraceae</taxon>
        <taxon>Ascosphaera</taxon>
    </lineage>
</organism>
<dbReference type="EMBL" id="AZGZ01000017">
    <property type="protein sequence ID" value="KZZ90303.1"/>
    <property type="molecule type" value="Genomic_DNA"/>
</dbReference>
<feature type="compositionally biased region" description="Basic and acidic residues" evidence="1">
    <location>
        <begin position="82"/>
        <end position="101"/>
    </location>
</feature>
<dbReference type="Pfam" id="PF04681">
    <property type="entry name" value="Bys1"/>
    <property type="match status" value="1"/>
</dbReference>
<dbReference type="Proteomes" id="UP000242877">
    <property type="component" value="Unassembled WGS sequence"/>
</dbReference>
<sequence>MASRSFNLTGFHLTSNRIYTTDISFDTPTSPNPPYSKMHFKPALIAAALAAFTPAIVWAQDQQGQQQDKGGQPDSNSFEGKPGTDSKEGRKPEGQTKEHSDMGSVNIKNSCGKPVYLWSIADSGDVKSENIADGGTYSEHFRQNANGGGISIKLSDDQGGGKVSQFEYTLQGDDKVYFDWSNIDGYPFKDGGVKVNPSETNGDCPAVDCPAGVEHCDSVYNKPDDDFATHGCSNKVTFDVELCPGGKLGGGDGDKKDDKKDDKGGDKGGDDKGGDKDQGQQGGDQGQQGQQGGGDQAQAQAKKVGHPHGKKQ</sequence>
<dbReference type="SUPFAM" id="SSF49870">
    <property type="entry name" value="Osmotin, thaumatin-like protein"/>
    <property type="match status" value="1"/>
</dbReference>
<feature type="compositionally biased region" description="Basic residues" evidence="1">
    <location>
        <begin position="303"/>
        <end position="312"/>
    </location>
</feature>
<evidence type="ECO:0000313" key="2">
    <source>
        <dbReference type="EMBL" id="KZZ90303.1"/>
    </source>
</evidence>
<dbReference type="PANTHER" id="PTHR36195:SF6">
    <property type="entry name" value="SECRETED THAUMATIN-LIKE PROTEIN CALA"/>
    <property type="match status" value="1"/>
</dbReference>
<dbReference type="InterPro" id="IPR006771">
    <property type="entry name" value="CetA-like"/>
</dbReference>
<dbReference type="VEuPathDB" id="FungiDB:AAP_03833"/>
<keyword evidence="3" id="KW-1185">Reference proteome</keyword>
<evidence type="ECO:0000313" key="3">
    <source>
        <dbReference type="Proteomes" id="UP000242877"/>
    </source>
</evidence>
<dbReference type="OrthoDB" id="5144514at2759"/>
<name>A0A162I996_9EURO</name>
<gene>
    <name evidence="2" type="ORF">AAP_03833</name>
</gene>
<protein>
    <submittedName>
        <fullName evidence="2">Thaumatin, pathogenesis-related protein</fullName>
    </submittedName>
</protein>
<dbReference type="InterPro" id="IPR037176">
    <property type="entry name" value="Osmotin/thaumatin-like_sf"/>
</dbReference>
<feature type="compositionally biased region" description="Gly residues" evidence="1">
    <location>
        <begin position="280"/>
        <end position="295"/>
    </location>
</feature>
<dbReference type="Gene3D" id="2.60.110.10">
    <property type="entry name" value="Thaumatin"/>
    <property type="match status" value="1"/>
</dbReference>
<evidence type="ECO:0000256" key="1">
    <source>
        <dbReference type="SAM" id="MobiDB-lite"/>
    </source>
</evidence>
<comment type="caution">
    <text evidence="2">The sequence shown here is derived from an EMBL/GenBank/DDBJ whole genome shotgun (WGS) entry which is preliminary data.</text>
</comment>
<feature type="region of interest" description="Disordered" evidence="1">
    <location>
        <begin position="61"/>
        <end position="106"/>
    </location>
</feature>
<feature type="region of interest" description="Disordered" evidence="1">
    <location>
        <begin position="240"/>
        <end position="312"/>
    </location>
</feature>
<feature type="compositionally biased region" description="Basic and acidic residues" evidence="1">
    <location>
        <begin position="252"/>
        <end position="278"/>
    </location>
</feature>
<reference evidence="2 3" key="1">
    <citation type="journal article" date="2016" name="Genome Biol. Evol.">
        <title>Divergent and convergent evolution of fungal pathogenicity.</title>
        <authorList>
            <person name="Shang Y."/>
            <person name="Xiao G."/>
            <person name="Zheng P."/>
            <person name="Cen K."/>
            <person name="Zhan S."/>
            <person name="Wang C."/>
        </authorList>
    </citation>
    <scope>NUCLEOTIDE SEQUENCE [LARGE SCALE GENOMIC DNA]</scope>
    <source>
        <strain evidence="2 3">ARSEF 7405</strain>
    </source>
</reference>
<accession>A0A162I996</accession>